<gene>
    <name evidence="1" type="ORF">SAMN05216271_2311</name>
</gene>
<accession>A0A1H1TNK0</accession>
<dbReference type="Proteomes" id="UP000243413">
    <property type="component" value="Chromosome I"/>
</dbReference>
<dbReference type="AlphaFoldDB" id="A0A1H1TNK0"/>
<dbReference type="EMBL" id="LT629763">
    <property type="protein sequence ID" value="SDS61536.1"/>
    <property type="molecule type" value="Genomic_DNA"/>
</dbReference>
<evidence type="ECO:0000313" key="2">
    <source>
        <dbReference type="Proteomes" id="UP000243413"/>
    </source>
</evidence>
<protein>
    <submittedName>
        <fullName evidence="1">Uncharacterized protein</fullName>
    </submittedName>
</protein>
<evidence type="ECO:0000313" key="1">
    <source>
        <dbReference type="EMBL" id="SDS61536.1"/>
    </source>
</evidence>
<proteinExistence type="predicted"/>
<organism evidence="1 2">
    <name type="scientific">Halopseudomonas sabulinigri</name>
    <dbReference type="NCBI Taxonomy" id="472181"/>
    <lineage>
        <taxon>Bacteria</taxon>
        <taxon>Pseudomonadati</taxon>
        <taxon>Pseudomonadota</taxon>
        <taxon>Gammaproteobacteria</taxon>
        <taxon>Pseudomonadales</taxon>
        <taxon>Pseudomonadaceae</taxon>
        <taxon>Halopseudomonas</taxon>
    </lineage>
</organism>
<name>A0A1H1TNK0_9GAMM</name>
<sequence length="30" mass="3151">MSGVRLADAAPVAIRRRCGDNGNPITLTQP</sequence>
<reference evidence="2" key="1">
    <citation type="submission" date="2016-10" db="EMBL/GenBank/DDBJ databases">
        <authorList>
            <person name="Varghese N."/>
            <person name="Submissions S."/>
        </authorList>
    </citation>
    <scope>NUCLEOTIDE SEQUENCE [LARGE SCALE GENOMIC DNA]</scope>
    <source>
        <strain evidence="2">JCM 14963</strain>
    </source>
</reference>